<dbReference type="InterPro" id="IPR033756">
    <property type="entry name" value="YlxH/NBP35"/>
</dbReference>
<dbReference type="Proteomes" id="UP001301728">
    <property type="component" value="Unassembled WGS sequence"/>
</dbReference>
<dbReference type="GO" id="GO:0004715">
    <property type="term" value="F:non-membrane spanning protein tyrosine kinase activity"/>
    <property type="evidence" value="ECO:0007669"/>
    <property type="project" value="UniProtKB-EC"/>
</dbReference>
<protein>
    <submittedName>
        <fullName evidence="12">Polysaccharide biosynthesis tyrosine autokinase</fullName>
        <ecNumber evidence="12">2.7.10.2</ecNumber>
    </submittedName>
</protein>
<keyword evidence="3" id="KW-1003">Cell membrane</keyword>
<evidence type="ECO:0000256" key="3">
    <source>
        <dbReference type="ARBA" id="ARBA00022475"/>
    </source>
</evidence>
<dbReference type="EMBL" id="JAYGHT010000068">
    <property type="protein sequence ID" value="MEA5519701.1"/>
    <property type="molecule type" value="Genomic_DNA"/>
</dbReference>
<dbReference type="InterPro" id="IPR003856">
    <property type="entry name" value="LPS_length_determ_N"/>
</dbReference>
<reference evidence="12 13" key="1">
    <citation type="submission" date="2023-12" db="EMBL/GenBank/DDBJ databases">
        <title>Baltic Sea Cyanobacteria.</title>
        <authorList>
            <person name="Delbaje E."/>
            <person name="Fewer D.P."/>
            <person name="Shishido T.K."/>
        </authorList>
    </citation>
    <scope>NUCLEOTIDE SEQUENCE [LARGE SCALE GENOMIC DNA]</scope>
    <source>
        <strain evidence="12 13">CCNP 1315</strain>
    </source>
</reference>
<dbReference type="EC" id="2.7.10.2" evidence="12"/>
<dbReference type="Gene3D" id="3.40.50.300">
    <property type="entry name" value="P-loop containing nucleotide triphosphate hydrolases"/>
    <property type="match status" value="1"/>
</dbReference>
<feature type="compositionally biased region" description="Polar residues" evidence="10">
    <location>
        <begin position="730"/>
        <end position="745"/>
    </location>
</feature>
<evidence type="ECO:0000259" key="11">
    <source>
        <dbReference type="Pfam" id="PF02706"/>
    </source>
</evidence>
<dbReference type="CDD" id="cd05387">
    <property type="entry name" value="BY-kinase"/>
    <property type="match status" value="1"/>
</dbReference>
<dbReference type="SUPFAM" id="SSF52540">
    <property type="entry name" value="P-loop containing nucleoside triphosphate hydrolases"/>
    <property type="match status" value="1"/>
</dbReference>
<keyword evidence="4" id="KW-0812">Transmembrane</keyword>
<keyword evidence="12" id="KW-0808">Transferase</keyword>
<evidence type="ECO:0000256" key="2">
    <source>
        <dbReference type="ARBA" id="ARBA00006683"/>
    </source>
</evidence>
<evidence type="ECO:0000313" key="13">
    <source>
        <dbReference type="Proteomes" id="UP001301728"/>
    </source>
</evidence>
<feature type="region of interest" description="Disordered" evidence="10">
    <location>
        <begin position="1"/>
        <end position="22"/>
    </location>
</feature>
<feature type="domain" description="Polysaccharide chain length determinant N-terminal" evidence="11">
    <location>
        <begin position="27"/>
        <end position="123"/>
    </location>
</feature>
<dbReference type="Pfam" id="PF10609">
    <property type="entry name" value="ParA"/>
    <property type="match status" value="1"/>
</dbReference>
<evidence type="ECO:0000256" key="9">
    <source>
        <dbReference type="SAM" id="Coils"/>
    </source>
</evidence>
<comment type="caution">
    <text evidence="12">The sequence shown here is derived from an EMBL/GenBank/DDBJ whole genome shotgun (WGS) entry which is preliminary data.</text>
</comment>
<evidence type="ECO:0000256" key="4">
    <source>
        <dbReference type="ARBA" id="ARBA00022692"/>
    </source>
</evidence>
<dbReference type="PANTHER" id="PTHR32309:SF13">
    <property type="entry name" value="FERRIC ENTEROBACTIN TRANSPORT PROTEIN FEPE"/>
    <property type="match status" value="1"/>
</dbReference>
<evidence type="ECO:0000256" key="8">
    <source>
        <dbReference type="ARBA" id="ARBA00023136"/>
    </source>
</evidence>
<evidence type="ECO:0000256" key="1">
    <source>
        <dbReference type="ARBA" id="ARBA00004651"/>
    </source>
</evidence>
<accession>A0ABU5TXR3</accession>
<dbReference type="InterPro" id="IPR050445">
    <property type="entry name" value="Bact_polysacc_biosynth/exp"/>
</dbReference>
<keyword evidence="8" id="KW-0472">Membrane</keyword>
<keyword evidence="5" id="KW-0547">Nucleotide-binding</keyword>
<dbReference type="RefSeq" id="WP_323218970.1">
    <property type="nucleotide sequence ID" value="NZ_JAYGHT010000068.1"/>
</dbReference>
<keyword evidence="6" id="KW-0067">ATP-binding</keyword>
<evidence type="ECO:0000256" key="5">
    <source>
        <dbReference type="ARBA" id="ARBA00022741"/>
    </source>
</evidence>
<feature type="region of interest" description="Disordered" evidence="10">
    <location>
        <begin position="718"/>
        <end position="753"/>
    </location>
</feature>
<comment type="similarity">
    <text evidence="2">Belongs to the CpsC/CapA family.</text>
</comment>
<proteinExistence type="inferred from homology"/>
<keyword evidence="9" id="KW-0175">Coiled coil</keyword>
<dbReference type="NCBIfam" id="TIGR01007">
    <property type="entry name" value="eps_fam"/>
    <property type="match status" value="1"/>
</dbReference>
<gene>
    <name evidence="12" type="ORF">VB854_12185</name>
</gene>
<evidence type="ECO:0000256" key="6">
    <source>
        <dbReference type="ARBA" id="ARBA00022840"/>
    </source>
</evidence>
<keyword evidence="13" id="KW-1185">Reference proteome</keyword>
<dbReference type="InterPro" id="IPR027417">
    <property type="entry name" value="P-loop_NTPase"/>
</dbReference>
<feature type="coiled-coil region" evidence="9">
    <location>
        <begin position="323"/>
        <end position="388"/>
    </location>
</feature>
<dbReference type="PANTHER" id="PTHR32309">
    <property type="entry name" value="TYROSINE-PROTEIN KINASE"/>
    <property type="match status" value="1"/>
</dbReference>
<evidence type="ECO:0000313" key="12">
    <source>
        <dbReference type="EMBL" id="MEA5519701.1"/>
    </source>
</evidence>
<evidence type="ECO:0000256" key="7">
    <source>
        <dbReference type="ARBA" id="ARBA00022989"/>
    </source>
</evidence>
<dbReference type="Pfam" id="PF02706">
    <property type="entry name" value="Wzz"/>
    <property type="match status" value="1"/>
</dbReference>
<organism evidence="12 13">
    <name type="scientific">Limnoraphis robusta CCNP1315</name>
    <dbReference type="NCBI Taxonomy" id="3110306"/>
    <lineage>
        <taxon>Bacteria</taxon>
        <taxon>Bacillati</taxon>
        <taxon>Cyanobacteriota</taxon>
        <taxon>Cyanophyceae</taxon>
        <taxon>Oscillatoriophycideae</taxon>
        <taxon>Oscillatoriales</taxon>
        <taxon>Sirenicapillariaceae</taxon>
        <taxon>Limnoraphis</taxon>
    </lineage>
</organism>
<dbReference type="InterPro" id="IPR005702">
    <property type="entry name" value="Wzc-like_C"/>
</dbReference>
<sequence>MIRVGRDSQSLPTAYTPPFEDDDEGGLDLSQLLGAIRRRFLIVIGLATVVASAAAYKAATDTPVYQAQFEILTEPLTIETQVISTTNPQTLSSREEIVAVNADAVKLKLLTSPQVLEPVAEKLQSQYPGISYEAIARGLNIRPSDLDILVVGYQSTDPQLVKAVLDLVAEAYLEYSLQVRQTDILKGIKFVEDQLPYLQDRVETQQERLQGLRQKYNLVDPGTTGQQLATQISSIEQQRLDTQLQLRQAQALYTNLQQQLANPSTTETASASVLAQSARYQAILSQLGAIDNEIAKGSVLYLEESPEIKLLQEQREQLVPLLRQEGEQVARDLANQIRELEARYEILTDTLNRLNQQVKQLSVTNREYADIQRELTIATENLNQFLAKREAFKIDAAQREQPWQLLTPAGSPKPSSASVKRNLLLGGVLGTLLGLGAALAIDKLSNILYTPKEIKDVARLPLLGIIPFDKNLKNQDTTVDIGRVFLRNTPDVLSLGMESKPQQLISVFYEAFRSLFTNIRLLSPDTPIRSVVISSAMPGEGKSTVAIYLAQAAAEQGRRVLLVDTDLRHPSIHNRLGLANMQGLTDVISTDIDFNHVIQQSPQENNLFVLTAGSIPPDPIRVLASQKMQDLIAQLRSAFDLVVYDAPPLTGLADAYLLAAETNGMVLVASLGQVKRSVLENALDQLKEHSNFSTPLLGVVANRAKNVPLTSYNYSYSSSSSYSQKPVAKNLNNKGELQKEASSPLTFFRKKSK</sequence>
<name>A0ABU5TXR3_9CYAN</name>
<evidence type="ECO:0000256" key="10">
    <source>
        <dbReference type="SAM" id="MobiDB-lite"/>
    </source>
</evidence>
<keyword evidence="7" id="KW-1133">Transmembrane helix</keyword>
<comment type="subcellular location">
    <subcellularLocation>
        <location evidence="1">Cell membrane</location>
        <topology evidence="1">Multi-pass membrane protein</topology>
    </subcellularLocation>
</comment>